<sequence>MSSDGKSERVKRNEKFWLDDGSLVVRVEDNAFKVHRTLLTRQSPAVASQTWSEEDKVDGCAVISIPASTGVSADDFQVLLEHIYHDAPLAADSPFSRTAAVLRVTSKKQLDFPAIYALARKRFAEMYPSGPQPFVHPDNIEEALELAVEHNIKSVQRGLFYSIVTTSELHDDEDPAASSEAPPDPEAVPLDSRPLSPANKERAKQLMSSIMDYFTPILFTVETAEHMACTDVFADKWMPLVIAPALASGGVGKPLETLQNIIEVDWEKEGLCAGCAALKRGEWREQQEGIWEKIGIWLAEA</sequence>
<feature type="region of interest" description="Disordered" evidence="1">
    <location>
        <begin position="171"/>
        <end position="198"/>
    </location>
</feature>
<name>A0A5C3MS00_9AGAM</name>
<dbReference type="InterPro" id="IPR011333">
    <property type="entry name" value="SKP1/BTB/POZ_sf"/>
</dbReference>
<evidence type="ECO:0000259" key="2">
    <source>
        <dbReference type="PROSITE" id="PS50097"/>
    </source>
</evidence>
<dbReference type="STRING" id="5364.A0A5C3MS00"/>
<dbReference type="CDD" id="cd18186">
    <property type="entry name" value="BTB_POZ_ZBTB_KLHL-like"/>
    <property type="match status" value="1"/>
</dbReference>
<accession>A0A5C3MS00</accession>
<gene>
    <name evidence="3" type="ORF">OE88DRAFT_1636058</name>
</gene>
<evidence type="ECO:0000256" key="1">
    <source>
        <dbReference type="SAM" id="MobiDB-lite"/>
    </source>
</evidence>
<proteinExistence type="predicted"/>
<evidence type="ECO:0000313" key="4">
    <source>
        <dbReference type="Proteomes" id="UP000305948"/>
    </source>
</evidence>
<organism evidence="3 4">
    <name type="scientific">Heliocybe sulcata</name>
    <dbReference type="NCBI Taxonomy" id="5364"/>
    <lineage>
        <taxon>Eukaryota</taxon>
        <taxon>Fungi</taxon>
        <taxon>Dikarya</taxon>
        <taxon>Basidiomycota</taxon>
        <taxon>Agaricomycotina</taxon>
        <taxon>Agaricomycetes</taxon>
        <taxon>Gloeophyllales</taxon>
        <taxon>Gloeophyllaceae</taxon>
        <taxon>Heliocybe</taxon>
    </lineage>
</organism>
<dbReference type="AlphaFoldDB" id="A0A5C3MS00"/>
<keyword evidence="4" id="KW-1185">Reference proteome</keyword>
<dbReference type="PROSITE" id="PS50097">
    <property type="entry name" value="BTB"/>
    <property type="match status" value="1"/>
</dbReference>
<reference evidence="3 4" key="1">
    <citation type="journal article" date="2019" name="Nat. Ecol. Evol.">
        <title>Megaphylogeny resolves global patterns of mushroom evolution.</title>
        <authorList>
            <person name="Varga T."/>
            <person name="Krizsan K."/>
            <person name="Foldi C."/>
            <person name="Dima B."/>
            <person name="Sanchez-Garcia M."/>
            <person name="Sanchez-Ramirez S."/>
            <person name="Szollosi G.J."/>
            <person name="Szarkandi J.G."/>
            <person name="Papp V."/>
            <person name="Albert L."/>
            <person name="Andreopoulos W."/>
            <person name="Angelini C."/>
            <person name="Antonin V."/>
            <person name="Barry K.W."/>
            <person name="Bougher N.L."/>
            <person name="Buchanan P."/>
            <person name="Buyck B."/>
            <person name="Bense V."/>
            <person name="Catcheside P."/>
            <person name="Chovatia M."/>
            <person name="Cooper J."/>
            <person name="Damon W."/>
            <person name="Desjardin D."/>
            <person name="Finy P."/>
            <person name="Geml J."/>
            <person name="Haridas S."/>
            <person name="Hughes K."/>
            <person name="Justo A."/>
            <person name="Karasinski D."/>
            <person name="Kautmanova I."/>
            <person name="Kiss B."/>
            <person name="Kocsube S."/>
            <person name="Kotiranta H."/>
            <person name="LaButti K.M."/>
            <person name="Lechner B.E."/>
            <person name="Liimatainen K."/>
            <person name="Lipzen A."/>
            <person name="Lukacs Z."/>
            <person name="Mihaltcheva S."/>
            <person name="Morgado L.N."/>
            <person name="Niskanen T."/>
            <person name="Noordeloos M.E."/>
            <person name="Ohm R.A."/>
            <person name="Ortiz-Santana B."/>
            <person name="Ovrebo C."/>
            <person name="Racz N."/>
            <person name="Riley R."/>
            <person name="Savchenko A."/>
            <person name="Shiryaev A."/>
            <person name="Soop K."/>
            <person name="Spirin V."/>
            <person name="Szebenyi C."/>
            <person name="Tomsovsky M."/>
            <person name="Tulloss R.E."/>
            <person name="Uehling J."/>
            <person name="Grigoriev I.V."/>
            <person name="Vagvolgyi C."/>
            <person name="Papp T."/>
            <person name="Martin F.M."/>
            <person name="Miettinen O."/>
            <person name="Hibbett D.S."/>
            <person name="Nagy L.G."/>
        </authorList>
    </citation>
    <scope>NUCLEOTIDE SEQUENCE [LARGE SCALE GENOMIC DNA]</scope>
    <source>
        <strain evidence="3 4">OMC1185</strain>
    </source>
</reference>
<dbReference type="Proteomes" id="UP000305948">
    <property type="component" value="Unassembled WGS sequence"/>
</dbReference>
<dbReference type="OrthoDB" id="3249359at2759"/>
<dbReference type="Gene3D" id="3.30.710.10">
    <property type="entry name" value="Potassium Channel Kv1.1, Chain A"/>
    <property type="match status" value="1"/>
</dbReference>
<dbReference type="EMBL" id="ML213522">
    <property type="protein sequence ID" value="TFK47737.1"/>
    <property type="molecule type" value="Genomic_DNA"/>
</dbReference>
<dbReference type="InterPro" id="IPR000210">
    <property type="entry name" value="BTB/POZ_dom"/>
</dbReference>
<feature type="domain" description="BTB" evidence="2">
    <location>
        <begin position="19"/>
        <end position="84"/>
    </location>
</feature>
<evidence type="ECO:0000313" key="3">
    <source>
        <dbReference type="EMBL" id="TFK47737.1"/>
    </source>
</evidence>
<protein>
    <recommendedName>
        <fullName evidence="2">BTB domain-containing protein</fullName>
    </recommendedName>
</protein>
<dbReference type="SUPFAM" id="SSF54695">
    <property type="entry name" value="POZ domain"/>
    <property type="match status" value="1"/>
</dbReference>